<gene>
    <name evidence="3" type="ORF">F8M41_010147</name>
</gene>
<dbReference type="GO" id="GO:0046983">
    <property type="term" value="F:protein dimerization activity"/>
    <property type="evidence" value="ECO:0007669"/>
    <property type="project" value="InterPro"/>
</dbReference>
<dbReference type="EMBL" id="WTPW01002128">
    <property type="protein sequence ID" value="KAF0395986.1"/>
    <property type="molecule type" value="Genomic_DNA"/>
</dbReference>
<dbReference type="SUPFAM" id="SSF53098">
    <property type="entry name" value="Ribonuclease H-like"/>
    <property type="match status" value="1"/>
</dbReference>
<evidence type="ECO:0000259" key="2">
    <source>
        <dbReference type="Pfam" id="PF05699"/>
    </source>
</evidence>
<feature type="transmembrane region" description="Helical" evidence="1">
    <location>
        <begin position="57"/>
        <end position="75"/>
    </location>
</feature>
<sequence>MMILKYPTPNINFLKRTETIQNSIKTELSSSQLLEPSFLVIFCYFGLYLWYFVLYVIAITIIFFFRLVIGTYLALSSEPDMSSLMWWKQYSSRFPTIASIAADYYALQVTSIPCEHAFSIANHTINLT</sequence>
<keyword evidence="1" id="KW-0812">Transmembrane</keyword>
<keyword evidence="1" id="KW-1133">Transmembrane helix</keyword>
<evidence type="ECO:0000256" key="1">
    <source>
        <dbReference type="SAM" id="Phobius"/>
    </source>
</evidence>
<organism evidence="3 4">
    <name type="scientific">Gigaspora margarita</name>
    <dbReference type="NCBI Taxonomy" id="4874"/>
    <lineage>
        <taxon>Eukaryota</taxon>
        <taxon>Fungi</taxon>
        <taxon>Fungi incertae sedis</taxon>
        <taxon>Mucoromycota</taxon>
        <taxon>Glomeromycotina</taxon>
        <taxon>Glomeromycetes</taxon>
        <taxon>Diversisporales</taxon>
        <taxon>Gigasporaceae</taxon>
        <taxon>Gigaspora</taxon>
    </lineage>
</organism>
<reference evidence="3 4" key="1">
    <citation type="journal article" date="2019" name="Environ. Microbiol.">
        <title>At the nexus of three kingdoms: the genome of the mycorrhizal fungus Gigaspora margarita provides insights into plant, endobacterial and fungal interactions.</title>
        <authorList>
            <person name="Venice F."/>
            <person name="Ghignone S."/>
            <person name="Salvioli di Fossalunga A."/>
            <person name="Amselem J."/>
            <person name="Novero M."/>
            <person name="Xianan X."/>
            <person name="Sedzielewska Toro K."/>
            <person name="Morin E."/>
            <person name="Lipzen A."/>
            <person name="Grigoriev I.V."/>
            <person name="Henrissat B."/>
            <person name="Martin F.M."/>
            <person name="Bonfante P."/>
        </authorList>
    </citation>
    <scope>NUCLEOTIDE SEQUENCE [LARGE SCALE GENOMIC DNA]</scope>
    <source>
        <strain evidence="3 4">BEG34</strain>
    </source>
</reference>
<dbReference type="InterPro" id="IPR008906">
    <property type="entry name" value="HATC_C_dom"/>
</dbReference>
<dbReference type="Pfam" id="PF05699">
    <property type="entry name" value="Dimer_Tnp_hAT"/>
    <property type="match status" value="1"/>
</dbReference>
<keyword evidence="4" id="KW-1185">Reference proteome</keyword>
<comment type="caution">
    <text evidence="3">The sequence shown here is derived from an EMBL/GenBank/DDBJ whole genome shotgun (WGS) entry which is preliminary data.</text>
</comment>
<protein>
    <submittedName>
        <fullName evidence="3">Zinc finger bed domain-containing protein ricesleeper 2-like</fullName>
    </submittedName>
</protein>
<dbReference type="AlphaFoldDB" id="A0A8H3X2M3"/>
<dbReference type="OrthoDB" id="2442905at2759"/>
<proteinExistence type="predicted"/>
<feature type="domain" description="HAT C-terminal dimerisation" evidence="2">
    <location>
        <begin position="79"/>
        <end position="125"/>
    </location>
</feature>
<dbReference type="Proteomes" id="UP000439903">
    <property type="component" value="Unassembled WGS sequence"/>
</dbReference>
<dbReference type="InterPro" id="IPR012337">
    <property type="entry name" value="RNaseH-like_sf"/>
</dbReference>
<name>A0A8H3X2M3_GIGMA</name>
<evidence type="ECO:0000313" key="3">
    <source>
        <dbReference type="EMBL" id="KAF0395986.1"/>
    </source>
</evidence>
<evidence type="ECO:0000313" key="4">
    <source>
        <dbReference type="Proteomes" id="UP000439903"/>
    </source>
</evidence>
<keyword evidence="1" id="KW-0472">Membrane</keyword>
<accession>A0A8H3X2M3</accession>